<organism evidence="1 2">
    <name type="scientific">Paenibacillus sepulcri</name>
    <dbReference type="NCBI Taxonomy" id="359917"/>
    <lineage>
        <taxon>Bacteria</taxon>
        <taxon>Bacillati</taxon>
        <taxon>Bacillota</taxon>
        <taxon>Bacilli</taxon>
        <taxon>Bacillales</taxon>
        <taxon>Paenibacillaceae</taxon>
        <taxon>Paenibacillus</taxon>
    </lineage>
</organism>
<reference evidence="1 2" key="1">
    <citation type="submission" date="2021-07" db="EMBL/GenBank/DDBJ databases">
        <title>Paenibacillus radiodurans sp. nov., isolated from the southeastern edge of Tengger Desert.</title>
        <authorList>
            <person name="Zhang G."/>
        </authorList>
    </citation>
    <scope>NUCLEOTIDE SEQUENCE [LARGE SCALE GENOMIC DNA]</scope>
    <source>
        <strain evidence="1 2">CCM 7311</strain>
    </source>
</reference>
<evidence type="ECO:0000313" key="2">
    <source>
        <dbReference type="Proteomes" id="UP001519887"/>
    </source>
</evidence>
<dbReference type="Proteomes" id="UP001519887">
    <property type="component" value="Unassembled WGS sequence"/>
</dbReference>
<gene>
    <name evidence="1" type="ORF">K0U00_00125</name>
</gene>
<comment type="caution">
    <text evidence="1">The sequence shown here is derived from an EMBL/GenBank/DDBJ whole genome shotgun (WGS) entry which is preliminary data.</text>
</comment>
<dbReference type="RefSeq" id="WP_210045136.1">
    <property type="nucleotide sequence ID" value="NZ_JBHLVU010000013.1"/>
</dbReference>
<dbReference type="EMBL" id="JAHZIK010000001">
    <property type="protein sequence ID" value="MBW7452445.1"/>
    <property type="molecule type" value="Genomic_DNA"/>
</dbReference>
<protein>
    <submittedName>
        <fullName evidence="1">Uncharacterized protein</fullName>
    </submittedName>
</protein>
<evidence type="ECO:0000313" key="1">
    <source>
        <dbReference type="EMBL" id="MBW7452445.1"/>
    </source>
</evidence>
<name>A0ABS7BUV9_9BACL</name>
<keyword evidence="2" id="KW-1185">Reference proteome</keyword>
<proteinExistence type="predicted"/>
<accession>A0ABS7BUV9</accession>
<sequence length="156" mass="17359">MARRTRNRRANVDITDDMDLNGLRQRMIELTQQDIHVGMQGDQELAMIAGVHEYGSVKMNIPARSFIGTGKKKAQTAIGKLVRKAVNDIARGERDPGTLFNEIGELALSKMLANFDRIRQPGLSPIYARLKIGNKLLIADDDLRSSLVFKVVERGG</sequence>